<dbReference type="AlphaFoldDB" id="A0A8H7QN26"/>
<dbReference type="InterPro" id="IPR039772">
    <property type="entry name" value="Bin3-like"/>
</dbReference>
<keyword evidence="10" id="KW-1185">Reference proteome</keyword>
<dbReference type="PROSITE" id="PS51515">
    <property type="entry name" value="BIN3_SAM"/>
    <property type="match status" value="1"/>
</dbReference>
<evidence type="ECO:0000256" key="5">
    <source>
        <dbReference type="PROSITE-ProRule" id="PRU00848"/>
    </source>
</evidence>
<organism evidence="9 10">
    <name type="scientific">Mucor saturninus</name>
    <dbReference type="NCBI Taxonomy" id="64648"/>
    <lineage>
        <taxon>Eukaryota</taxon>
        <taxon>Fungi</taxon>
        <taxon>Fungi incertae sedis</taxon>
        <taxon>Mucoromycota</taxon>
        <taxon>Mucoromycotina</taxon>
        <taxon>Mucoromycetes</taxon>
        <taxon>Mucorales</taxon>
        <taxon>Mucorineae</taxon>
        <taxon>Mucoraceae</taxon>
        <taxon>Mucor</taxon>
    </lineage>
</organism>
<evidence type="ECO:0000313" key="9">
    <source>
        <dbReference type="EMBL" id="KAG2195648.1"/>
    </source>
</evidence>
<dbReference type="InterPro" id="IPR024160">
    <property type="entry name" value="BIN3_SAM-bd_dom"/>
</dbReference>
<evidence type="ECO:0000256" key="7">
    <source>
        <dbReference type="SAM" id="MobiDB-lite"/>
    </source>
</evidence>
<dbReference type="GO" id="GO:0008173">
    <property type="term" value="F:RNA methyltransferase activity"/>
    <property type="evidence" value="ECO:0007669"/>
    <property type="project" value="UniProtKB-UniRule"/>
</dbReference>
<feature type="domain" description="Bin3-type SAM" evidence="8">
    <location>
        <begin position="81"/>
        <end position="309"/>
    </location>
</feature>
<gene>
    <name evidence="9" type="ORF">INT47_002887</name>
</gene>
<dbReference type="Gene3D" id="3.40.50.150">
    <property type="entry name" value="Vaccinia Virus protein VP39"/>
    <property type="match status" value="1"/>
</dbReference>
<dbReference type="InterPro" id="IPR029063">
    <property type="entry name" value="SAM-dependent_MTases_sf"/>
</dbReference>
<dbReference type="SUPFAM" id="SSF53335">
    <property type="entry name" value="S-adenosyl-L-methionine-dependent methyltransferases"/>
    <property type="match status" value="1"/>
</dbReference>
<dbReference type="PANTHER" id="PTHR12315">
    <property type="entry name" value="BICOID-INTERACTING PROTEIN RELATED"/>
    <property type="match status" value="1"/>
</dbReference>
<evidence type="ECO:0000256" key="1">
    <source>
        <dbReference type="ARBA" id="ARBA00008361"/>
    </source>
</evidence>
<dbReference type="GO" id="GO:0040031">
    <property type="term" value="P:snRNA modification"/>
    <property type="evidence" value="ECO:0007669"/>
    <property type="project" value="TreeGrafter"/>
</dbReference>
<evidence type="ECO:0000259" key="8">
    <source>
        <dbReference type="PROSITE" id="PS51515"/>
    </source>
</evidence>
<evidence type="ECO:0000256" key="6">
    <source>
        <dbReference type="RuleBase" id="RU367087"/>
    </source>
</evidence>
<dbReference type="GO" id="GO:0017069">
    <property type="term" value="F:snRNA binding"/>
    <property type="evidence" value="ECO:0007669"/>
    <property type="project" value="TreeGrafter"/>
</dbReference>
<evidence type="ECO:0000256" key="4">
    <source>
        <dbReference type="ARBA" id="ARBA00022691"/>
    </source>
</evidence>
<dbReference type="GO" id="GO:0008171">
    <property type="term" value="F:O-methyltransferase activity"/>
    <property type="evidence" value="ECO:0007669"/>
    <property type="project" value="UniProtKB-UniRule"/>
</dbReference>
<dbReference type="Pfam" id="PF06325">
    <property type="entry name" value="PrmA"/>
    <property type="match status" value="1"/>
</dbReference>
<dbReference type="InterPro" id="IPR010675">
    <property type="entry name" value="Bin3_C"/>
</dbReference>
<dbReference type="EMBL" id="JAEPRD010000165">
    <property type="protein sequence ID" value="KAG2195648.1"/>
    <property type="molecule type" value="Genomic_DNA"/>
</dbReference>
<proteinExistence type="inferred from homology"/>
<keyword evidence="3 6" id="KW-0808">Transferase</keyword>
<evidence type="ECO:0000256" key="2">
    <source>
        <dbReference type="ARBA" id="ARBA00022603"/>
    </source>
</evidence>
<comment type="similarity">
    <text evidence="1 6">Belongs to the methyltransferase superfamily.</text>
</comment>
<reference evidence="9" key="1">
    <citation type="submission" date="2020-12" db="EMBL/GenBank/DDBJ databases">
        <title>Metabolic potential, ecology and presence of endohyphal bacteria is reflected in genomic diversity of Mucoromycotina.</title>
        <authorList>
            <person name="Muszewska A."/>
            <person name="Okrasinska A."/>
            <person name="Steczkiewicz K."/>
            <person name="Drgas O."/>
            <person name="Orlowska M."/>
            <person name="Perlinska-Lenart U."/>
            <person name="Aleksandrzak-Piekarczyk T."/>
            <person name="Szatraj K."/>
            <person name="Zielenkiewicz U."/>
            <person name="Pilsyk S."/>
            <person name="Malc E."/>
            <person name="Mieczkowski P."/>
            <person name="Kruszewska J.S."/>
            <person name="Biernat P."/>
            <person name="Pawlowska J."/>
        </authorList>
    </citation>
    <scope>NUCLEOTIDE SEQUENCE</scope>
    <source>
        <strain evidence="9">WA0000017839</strain>
    </source>
</reference>
<feature type="region of interest" description="Disordered" evidence="7">
    <location>
        <begin position="1"/>
        <end position="37"/>
    </location>
</feature>
<dbReference type="CDD" id="cd02440">
    <property type="entry name" value="AdoMet_MTases"/>
    <property type="match status" value="1"/>
</dbReference>
<sequence length="309" mass="35562">MKRTASPESSRPYKRHNDRPFNITVGSSQQQEDEPLLGGKTKGAVYLRDQHKEKPSFGTFNYGNFPSYYSTRHLQGDALIDHRIDMLDPTLFNGKYILDIGCTSGNIAIALARKYKLAYIKGVDIDETLIKKAINNLRATYSLRKPGETVPESFDLSLRSHYFPQSMSNMFGMIPMAVPPNFPKTEFPWTVEFEAVDWAKDVYDENEPKYDTLMALSVTKWIQLHHGDKGLKSFFKKCYDALREGGTLVLEPIEIKFKKMAKKLHVEKVDYHFLPEHYHDFLIHQLGFREMQDLGCPKGSKTPILLFIK</sequence>
<dbReference type="EC" id="2.1.1.-" evidence="6"/>
<keyword evidence="4 5" id="KW-0949">S-adenosyl-L-methionine</keyword>
<keyword evidence="2 6" id="KW-0489">Methyltransferase</keyword>
<dbReference type="OrthoDB" id="540004at2759"/>
<comment type="caution">
    <text evidence="9">The sequence shown here is derived from an EMBL/GenBank/DDBJ whole genome shotgun (WGS) entry which is preliminary data.</text>
</comment>
<evidence type="ECO:0000256" key="3">
    <source>
        <dbReference type="ARBA" id="ARBA00022679"/>
    </source>
</evidence>
<accession>A0A8H7QN26</accession>
<evidence type="ECO:0000313" key="10">
    <source>
        <dbReference type="Proteomes" id="UP000603453"/>
    </source>
</evidence>
<name>A0A8H7QN26_9FUNG</name>
<dbReference type="Proteomes" id="UP000603453">
    <property type="component" value="Unassembled WGS sequence"/>
</dbReference>
<dbReference type="PANTHER" id="PTHR12315:SF0">
    <property type="entry name" value="7SK SNRNA METHYLPHOSPHATE CAPPING ENZYME"/>
    <property type="match status" value="1"/>
</dbReference>
<dbReference type="GO" id="GO:0032259">
    <property type="term" value="P:methylation"/>
    <property type="evidence" value="ECO:0007669"/>
    <property type="project" value="UniProtKB-KW"/>
</dbReference>
<protein>
    <recommendedName>
        <fullName evidence="6">RNA methyltransferase</fullName>
        <ecNumber evidence="6">2.1.1.-</ecNumber>
    </recommendedName>
</protein>
<dbReference type="Pfam" id="PF06859">
    <property type="entry name" value="Bin3"/>
    <property type="match status" value="1"/>
</dbReference>